<dbReference type="AlphaFoldDB" id="A0A068RKU3"/>
<dbReference type="OrthoDB" id="2275372at2759"/>
<name>A0A068RKU3_9FUNG</name>
<protein>
    <submittedName>
        <fullName evidence="1">Uncharacterized protein</fullName>
    </submittedName>
</protein>
<proteinExistence type="predicted"/>
<accession>A0A068RKU3</accession>
<dbReference type="STRING" id="1263082.A0A068RKU3"/>
<gene>
    <name evidence="1" type="ORF">LCOR_01984.1</name>
</gene>
<comment type="caution">
    <text evidence="1">The sequence shown here is derived from an EMBL/GenBank/DDBJ whole genome shotgun (WGS) entry which is preliminary data.</text>
</comment>
<dbReference type="Proteomes" id="UP000027586">
    <property type="component" value="Unassembled WGS sequence"/>
</dbReference>
<sequence length="603" mass="68799">MVASYRSMDTPVKEFVQQTISERRSARQQKYIGPEHAVWNVFSPQHYTLLKDLIQSPLTFAPDAHPDVLELVDPATRYEEQPTIYLRVCTADVETMRASIESYCKMYPADKSWCTTVMKHITALFSHDNPTTLHYCGMSFRSTAYERSQKDVQRAAEGGSRILNWLRTNHELVWDVYQLQGLGFDNSLSLVDYGFIQYFIIKAIGDTAMNSANGGYYVDYQPSRAICQLWENTAPSVDLARYLQQTPVSDFIKDALRKHFEDYSKFMERVTTQGMTSMVAPTEELVQAVNDQAQPKAAINGTTISVIISEHTPSSSAHFFRETLEFLSSLSGNISVDLLFPAFVNLLAMHRQQPLFPSTSFSLFDNCSTRGHCINVATFFQEYRSPDVHGGLSEIAKMKPTPCTAFFKSSTAHLTNVAIVAYGPGDTDYALLLPIRNLGSLNYDPAIQALKAEEVTLSICAMHILESLVRRRLANGEQRPTDHERLFGWLKSIQMEFDDVMETTGMKQHIQHIKDKIVRAEKEHMSMRMIASKKRRRDDMNTSDERKVVRIKQPFIGDIHSMERQQQYNQLKEQDSWRRERGLVFSRVPCPSAMIPFSSEHQA</sequence>
<dbReference type="EMBL" id="CBTN010000006">
    <property type="protein sequence ID" value="CDH50267.1"/>
    <property type="molecule type" value="Genomic_DNA"/>
</dbReference>
<organism evidence="1 2">
    <name type="scientific">Lichtheimia corymbifera JMRC:FSU:9682</name>
    <dbReference type="NCBI Taxonomy" id="1263082"/>
    <lineage>
        <taxon>Eukaryota</taxon>
        <taxon>Fungi</taxon>
        <taxon>Fungi incertae sedis</taxon>
        <taxon>Mucoromycota</taxon>
        <taxon>Mucoromycotina</taxon>
        <taxon>Mucoromycetes</taxon>
        <taxon>Mucorales</taxon>
        <taxon>Lichtheimiaceae</taxon>
        <taxon>Lichtheimia</taxon>
    </lineage>
</organism>
<dbReference type="VEuPathDB" id="FungiDB:LCOR_01984.1"/>
<evidence type="ECO:0000313" key="1">
    <source>
        <dbReference type="EMBL" id="CDH50267.1"/>
    </source>
</evidence>
<evidence type="ECO:0000313" key="2">
    <source>
        <dbReference type="Proteomes" id="UP000027586"/>
    </source>
</evidence>
<keyword evidence="2" id="KW-1185">Reference proteome</keyword>
<reference evidence="1" key="1">
    <citation type="submission" date="2013-08" db="EMBL/GenBank/DDBJ databases">
        <title>Gene expansion shapes genome architecture in the human pathogen Lichtheimia corymbifera: an evolutionary genomics analysis in the ancient terrestrial Mucorales (Mucoromycotina).</title>
        <authorList>
            <person name="Schwartze V.U."/>
            <person name="Winter S."/>
            <person name="Shelest E."/>
            <person name="Marcet-Houben M."/>
            <person name="Horn F."/>
            <person name="Wehner S."/>
            <person name="Hoffmann K."/>
            <person name="Riege K."/>
            <person name="Sammeth M."/>
            <person name="Nowrousian M."/>
            <person name="Valiante V."/>
            <person name="Linde J."/>
            <person name="Jacobsen I.D."/>
            <person name="Marz M."/>
            <person name="Brakhage A.A."/>
            <person name="Gabaldon T."/>
            <person name="Bocker S."/>
            <person name="Voigt K."/>
        </authorList>
    </citation>
    <scope>NUCLEOTIDE SEQUENCE [LARGE SCALE GENOMIC DNA]</scope>
    <source>
        <strain evidence="1">FSU 9682</strain>
    </source>
</reference>